<dbReference type="GO" id="GO:0005484">
    <property type="term" value="F:SNAP receptor activity"/>
    <property type="evidence" value="ECO:0007669"/>
    <property type="project" value="TreeGrafter"/>
</dbReference>
<keyword evidence="7" id="KW-0333">Golgi apparatus</keyword>
<keyword evidence="14" id="KW-1185">Reference proteome</keyword>
<reference evidence="13 14" key="1">
    <citation type="submission" date="2010-05" db="EMBL/GenBank/DDBJ databases">
        <title>The Genome Sequence of Thecamonas trahens ATCC 50062.</title>
        <authorList>
            <consortium name="The Broad Institute Genome Sequencing Platform"/>
            <person name="Russ C."/>
            <person name="Cuomo C."/>
            <person name="Shea T."/>
            <person name="Young S.K."/>
            <person name="Zeng Q."/>
            <person name="Koehrsen M."/>
            <person name="Haas B."/>
            <person name="Borodovsky M."/>
            <person name="Guigo R."/>
            <person name="Alvarado L."/>
            <person name="Berlin A."/>
            <person name="Bochicchio J."/>
            <person name="Borenstein D."/>
            <person name="Chapman S."/>
            <person name="Chen Z."/>
            <person name="Freedman E."/>
            <person name="Gellesch M."/>
            <person name="Goldberg J."/>
            <person name="Griggs A."/>
            <person name="Gujja S."/>
            <person name="Heilman E."/>
            <person name="Heiman D."/>
            <person name="Hepburn T."/>
            <person name="Howarth C."/>
            <person name="Jen D."/>
            <person name="Larson L."/>
            <person name="Mehta T."/>
            <person name="Park D."/>
            <person name="Pearson M."/>
            <person name="Roberts A."/>
            <person name="Saif S."/>
            <person name="Shenoy N."/>
            <person name="Sisk P."/>
            <person name="Stolte C."/>
            <person name="Sykes S."/>
            <person name="Thomson T."/>
            <person name="Walk T."/>
            <person name="White J."/>
            <person name="Yandava C."/>
            <person name="Burger G."/>
            <person name="Gray M.W."/>
            <person name="Holland P.W.H."/>
            <person name="King N."/>
            <person name="Lang F.B.F."/>
            <person name="Roger A.J."/>
            <person name="Ruiz-Trillo I."/>
            <person name="Lander E."/>
            <person name="Nusbaum C."/>
        </authorList>
    </citation>
    <scope>NUCLEOTIDE SEQUENCE [LARGE SCALE GENOMIC DNA]</scope>
    <source>
        <strain evidence="13 14">ATCC 50062</strain>
    </source>
</reference>
<sequence>MAHLARLHSKHLSQVAISAGPEGDADAHEIEAVTSEITRLFSSAKTKVKHLGDPDPLSKETGQEVKIKRNLTSAYALQLQDLMGKFRKSQEKYLARMKSREERTKGGLDDFGLSRRPAGAGGAGASSAAGAGVGGAGGDDDDMFPDYSGYVDSGFSFEQEQVVADSDALIQERSAEIQNIYRSIVDLAEMFKDMSLLVIEQGTLLDQIDYNVEQVVQHTESAVKQLAKGNEYHKKYRSKLIILLLIVMIVAMVIVLIARKKS</sequence>
<evidence type="ECO:0000256" key="8">
    <source>
        <dbReference type="ARBA" id="ARBA00023054"/>
    </source>
</evidence>
<dbReference type="SMART" id="SM00397">
    <property type="entry name" value="t_SNARE"/>
    <property type="match status" value="1"/>
</dbReference>
<accession>A0A0L0DUL4</accession>
<evidence type="ECO:0000256" key="3">
    <source>
        <dbReference type="ARBA" id="ARBA00022448"/>
    </source>
</evidence>
<keyword evidence="6 11" id="KW-1133">Transmembrane helix</keyword>
<evidence type="ECO:0000256" key="6">
    <source>
        <dbReference type="ARBA" id="ARBA00022989"/>
    </source>
</evidence>
<feature type="compositionally biased region" description="Basic and acidic residues" evidence="10">
    <location>
        <begin position="98"/>
        <end position="108"/>
    </location>
</feature>
<gene>
    <name evidence="13" type="ORF">AMSG_11143</name>
</gene>
<evidence type="ECO:0000313" key="13">
    <source>
        <dbReference type="EMBL" id="KNC55746.1"/>
    </source>
</evidence>
<organism evidence="13 14">
    <name type="scientific">Thecamonas trahens ATCC 50062</name>
    <dbReference type="NCBI Taxonomy" id="461836"/>
    <lineage>
        <taxon>Eukaryota</taxon>
        <taxon>Apusozoa</taxon>
        <taxon>Apusomonadida</taxon>
        <taxon>Apusomonadidae</taxon>
        <taxon>Thecamonas</taxon>
    </lineage>
</organism>
<dbReference type="Gene3D" id="1.20.5.110">
    <property type="match status" value="1"/>
</dbReference>
<keyword evidence="5" id="KW-0653">Protein transport</keyword>
<dbReference type="Pfam" id="PF05739">
    <property type="entry name" value="SNARE"/>
    <property type="match status" value="1"/>
</dbReference>
<keyword evidence="3" id="KW-0813">Transport</keyword>
<dbReference type="Gene3D" id="1.20.58.70">
    <property type="match status" value="1"/>
</dbReference>
<dbReference type="GO" id="GO:0006906">
    <property type="term" value="P:vesicle fusion"/>
    <property type="evidence" value="ECO:0007669"/>
    <property type="project" value="TreeGrafter"/>
</dbReference>
<keyword evidence="9 11" id="KW-0472">Membrane</keyword>
<evidence type="ECO:0000259" key="12">
    <source>
        <dbReference type="PROSITE" id="PS50192"/>
    </source>
</evidence>
<dbReference type="GO" id="GO:0000139">
    <property type="term" value="C:Golgi membrane"/>
    <property type="evidence" value="ECO:0007669"/>
    <property type="project" value="UniProtKB-SubCell"/>
</dbReference>
<protein>
    <submittedName>
        <fullName evidence="13">Syntaxin-16</fullName>
    </submittedName>
</protein>
<dbReference type="STRING" id="461836.A0A0L0DUL4"/>
<keyword evidence="4 11" id="KW-0812">Transmembrane</keyword>
<dbReference type="PANTHER" id="PTHR19957:SF83">
    <property type="entry name" value="SYNTAXIN-16"/>
    <property type="match status" value="1"/>
</dbReference>
<evidence type="ECO:0000256" key="7">
    <source>
        <dbReference type="ARBA" id="ARBA00023034"/>
    </source>
</evidence>
<dbReference type="OMA" id="DFRRCHA"/>
<dbReference type="OrthoDB" id="10251371at2759"/>
<comment type="subcellular location">
    <subcellularLocation>
        <location evidence="1">Golgi apparatus membrane</location>
        <topology evidence="1">Single-pass type IV membrane protein</topology>
    </subcellularLocation>
</comment>
<evidence type="ECO:0000256" key="5">
    <source>
        <dbReference type="ARBA" id="ARBA00022927"/>
    </source>
</evidence>
<dbReference type="AlphaFoldDB" id="A0A0L0DUL4"/>
<dbReference type="GO" id="GO:0006886">
    <property type="term" value="P:intracellular protein transport"/>
    <property type="evidence" value="ECO:0007669"/>
    <property type="project" value="TreeGrafter"/>
</dbReference>
<dbReference type="CDD" id="cd15845">
    <property type="entry name" value="SNARE_syntaxin16"/>
    <property type="match status" value="1"/>
</dbReference>
<dbReference type="EMBL" id="GL349503">
    <property type="protein sequence ID" value="KNC55746.1"/>
    <property type="molecule type" value="Genomic_DNA"/>
</dbReference>
<dbReference type="InterPro" id="IPR000727">
    <property type="entry name" value="T_SNARE_dom"/>
</dbReference>
<dbReference type="PANTHER" id="PTHR19957">
    <property type="entry name" value="SYNTAXIN"/>
    <property type="match status" value="1"/>
</dbReference>
<keyword evidence="8" id="KW-0175">Coiled coil</keyword>
<evidence type="ECO:0000256" key="9">
    <source>
        <dbReference type="ARBA" id="ARBA00023136"/>
    </source>
</evidence>
<evidence type="ECO:0000256" key="10">
    <source>
        <dbReference type="SAM" id="MobiDB-lite"/>
    </source>
</evidence>
<dbReference type="RefSeq" id="XP_013752899.1">
    <property type="nucleotide sequence ID" value="XM_013897445.1"/>
</dbReference>
<proteinExistence type="inferred from homology"/>
<dbReference type="PROSITE" id="PS50192">
    <property type="entry name" value="T_SNARE"/>
    <property type="match status" value="1"/>
</dbReference>
<name>A0A0L0DUL4_THETB</name>
<feature type="transmembrane region" description="Helical" evidence="11">
    <location>
        <begin position="240"/>
        <end position="258"/>
    </location>
</feature>
<dbReference type="GO" id="GO:0031201">
    <property type="term" value="C:SNARE complex"/>
    <property type="evidence" value="ECO:0007669"/>
    <property type="project" value="TreeGrafter"/>
</dbReference>
<evidence type="ECO:0000256" key="2">
    <source>
        <dbReference type="ARBA" id="ARBA00009063"/>
    </source>
</evidence>
<dbReference type="InterPro" id="IPR045242">
    <property type="entry name" value="Syntaxin"/>
</dbReference>
<dbReference type="InterPro" id="IPR010989">
    <property type="entry name" value="SNARE"/>
</dbReference>
<dbReference type="Proteomes" id="UP000054408">
    <property type="component" value="Unassembled WGS sequence"/>
</dbReference>
<dbReference type="GeneID" id="25569196"/>
<evidence type="ECO:0000313" key="14">
    <source>
        <dbReference type="Proteomes" id="UP000054408"/>
    </source>
</evidence>
<dbReference type="GO" id="GO:0048278">
    <property type="term" value="P:vesicle docking"/>
    <property type="evidence" value="ECO:0007669"/>
    <property type="project" value="TreeGrafter"/>
</dbReference>
<feature type="region of interest" description="Disordered" evidence="10">
    <location>
        <begin position="98"/>
        <end position="137"/>
    </location>
</feature>
<feature type="domain" description="T-SNARE coiled-coil homology" evidence="12">
    <location>
        <begin position="167"/>
        <end position="229"/>
    </location>
</feature>
<evidence type="ECO:0000256" key="11">
    <source>
        <dbReference type="SAM" id="Phobius"/>
    </source>
</evidence>
<dbReference type="eggNOG" id="KOG0809">
    <property type="taxonomic scope" value="Eukaryota"/>
</dbReference>
<dbReference type="SUPFAM" id="SSF47661">
    <property type="entry name" value="t-snare proteins"/>
    <property type="match status" value="1"/>
</dbReference>
<evidence type="ECO:0000256" key="1">
    <source>
        <dbReference type="ARBA" id="ARBA00004409"/>
    </source>
</evidence>
<evidence type="ECO:0000256" key="4">
    <source>
        <dbReference type="ARBA" id="ARBA00022692"/>
    </source>
</evidence>
<dbReference type="GO" id="GO:0000149">
    <property type="term" value="F:SNARE binding"/>
    <property type="evidence" value="ECO:0007669"/>
    <property type="project" value="TreeGrafter"/>
</dbReference>
<comment type="similarity">
    <text evidence="2">Belongs to the syntaxin family.</text>
</comment>